<dbReference type="GO" id="GO:0019005">
    <property type="term" value="C:SCF ubiquitin ligase complex"/>
    <property type="evidence" value="ECO:0007669"/>
    <property type="project" value="TreeGrafter"/>
</dbReference>
<dbReference type="NCBIfam" id="TIGR02996">
    <property type="entry name" value="rpt_mate_G_obs"/>
    <property type="match status" value="1"/>
</dbReference>
<dbReference type="Proteomes" id="UP000464378">
    <property type="component" value="Chromosome"/>
</dbReference>
<reference evidence="1" key="1">
    <citation type="submission" date="2019-04" db="EMBL/GenBank/DDBJ databases">
        <authorList>
            <consortium name="Science for Life Laboratories"/>
        </authorList>
    </citation>
    <scope>NUCLEOTIDE SEQUENCE</scope>
    <source>
        <strain evidence="1">MBLW1</strain>
    </source>
</reference>
<dbReference type="GO" id="GO:0031146">
    <property type="term" value="P:SCF-dependent proteasomal ubiquitin-dependent protein catabolic process"/>
    <property type="evidence" value="ECO:0007669"/>
    <property type="project" value="TreeGrafter"/>
</dbReference>
<dbReference type="InterPro" id="IPR014338">
    <property type="entry name" value="CHP02996_rpt-companion-dom"/>
</dbReference>
<dbReference type="KEGG" id="tim:GMBLW1_21100"/>
<dbReference type="SUPFAM" id="SSF52047">
    <property type="entry name" value="RNI-like"/>
    <property type="match status" value="1"/>
</dbReference>
<protein>
    <recommendedName>
        <fullName evidence="3">Repeat-companion domain protein</fullName>
    </recommendedName>
</protein>
<gene>
    <name evidence="1" type="ORF">GMBLW1_21100</name>
</gene>
<dbReference type="InterPro" id="IPR032675">
    <property type="entry name" value="LRR_dom_sf"/>
</dbReference>
<dbReference type="AlphaFoldDB" id="A0A6C2YJU3"/>
<sequence length="534" mass="61884">MNPRDALLQAIGANRLELAPRLIFADYLEETGQFERAELIRLQCQLSANPDLPFPDRLNRLIRIEQLLDQHYRRWHIADYPKTDFESYSDFDLYSPRYSGCPPFRNGSLDTVWLGEVSGNVPHFPQFSRNPFPNEMMRQFTFSRLGIAEKAWQEYVNFTRFPDGWSDYPDLFLVAIHFDDTAMHLLQRMMPAHRLQRLETGFVEFETSARETFARWLGESAIQRLKMEAQVNDATLAEYFRYGPFRQLTHLQLRGSGQLGELTLRQLIDHGISQRLESLLCARMQCSGAALRLLANRDDFPNLRELGFTHCQLNADDLRLLTRRGSFPQLRRLLLDQNRIRDEGFHHLILFGHWPHLRHLEIGECGLTEEAFRPLNLADFAESLESIDLLATDRPTPSNETSSSLLRTIAAAELPRLAHLKIGTRSIPDRPWGPILSRIPSLASLNIIWDAPRDQWKPMVFDHLELPQLQSLQTGSEFSLDWLNQMPPTTALPQLARLGFDRYVNDRESEQFRHLSGRPTLSIADIRLGLRHRE</sequence>
<dbReference type="EMBL" id="LR586016">
    <property type="protein sequence ID" value="VIP01850.1"/>
    <property type="molecule type" value="Genomic_DNA"/>
</dbReference>
<evidence type="ECO:0008006" key="3">
    <source>
        <dbReference type="Google" id="ProtNLM"/>
    </source>
</evidence>
<proteinExistence type="predicted"/>
<evidence type="ECO:0000313" key="1">
    <source>
        <dbReference type="EMBL" id="VIP01850.1"/>
    </source>
</evidence>
<dbReference type="PANTHER" id="PTHR13318">
    <property type="entry name" value="PARTNER OF PAIRED, ISOFORM B-RELATED"/>
    <property type="match status" value="1"/>
</dbReference>
<keyword evidence="2" id="KW-1185">Reference proteome</keyword>
<name>A0A6C2YJU3_9BACT</name>
<organism evidence="1">
    <name type="scientific">Tuwongella immobilis</name>
    <dbReference type="NCBI Taxonomy" id="692036"/>
    <lineage>
        <taxon>Bacteria</taxon>
        <taxon>Pseudomonadati</taxon>
        <taxon>Planctomycetota</taxon>
        <taxon>Planctomycetia</taxon>
        <taxon>Gemmatales</taxon>
        <taxon>Gemmataceae</taxon>
        <taxon>Tuwongella</taxon>
    </lineage>
</organism>
<dbReference type="EMBL" id="LR593887">
    <property type="protein sequence ID" value="VTR99638.1"/>
    <property type="molecule type" value="Genomic_DNA"/>
</dbReference>
<dbReference type="InParanoid" id="A0A6C2YJU3"/>
<accession>A0A6C2YJU3</accession>
<evidence type="ECO:0000313" key="2">
    <source>
        <dbReference type="Proteomes" id="UP000464378"/>
    </source>
</evidence>
<dbReference type="Gene3D" id="3.80.10.10">
    <property type="entry name" value="Ribonuclease Inhibitor"/>
    <property type="match status" value="1"/>
</dbReference>
<dbReference type="PANTHER" id="PTHR13318:SF95">
    <property type="entry name" value="F-BOX PROTEIN YLR352W"/>
    <property type="match status" value="1"/>
</dbReference>
<dbReference type="RefSeq" id="WP_162657093.1">
    <property type="nucleotide sequence ID" value="NZ_LR593887.1"/>
</dbReference>